<keyword evidence="4 7" id="KW-1133">Transmembrane helix</keyword>
<dbReference type="InterPro" id="IPR026961">
    <property type="entry name" value="PGG_dom"/>
</dbReference>
<reference evidence="9" key="1">
    <citation type="submission" date="2019-09" db="EMBL/GenBank/DDBJ databases">
        <title>Draft genome information of white flower Hibiscus syriacus.</title>
        <authorList>
            <person name="Kim Y.-M."/>
        </authorList>
    </citation>
    <scope>NUCLEOTIDE SEQUENCE [LARGE SCALE GENOMIC DNA]</scope>
    <source>
        <strain evidence="9">YM2019G1</strain>
    </source>
</reference>
<evidence type="ECO:0000256" key="3">
    <source>
        <dbReference type="ARBA" id="ARBA00022737"/>
    </source>
</evidence>
<accession>A0A6A3B5E3</accession>
<dbReference type="InterPro" id="IPR036770">
    <property type="entry name" value="Ankyrin_rpt-contain_sf"/>
</dbReference>
<dbReference type="PANTHER" id="PTHR24186:SF50">
    <property type="entry name" value="ANKYRIN REPEAT-CONTAINING PROTEIN ITN1-LIKE ISOFORM X1"/>
    <property type="match status" value="1"/>
</dbReference>
<keyword evidence="2 7" id="KW-0812">Transmembrane</keyword>
<feature type="domain" description="PGG" evidence="8">
    <location>
        <begin position="183"/>
        <end position="293"/>
    </location>
</feature>
<feature type="transmembrane region" description="Helical" evidence="7">
    <location>
        <begin position="230"/>
        <end position="255"/>
    </location>
</feature>
<evidence type="ECO:0000256" key="4">
    <source>
        <dbReference type="ARBA" id="ARBA00022989"/>
    </source>
</evidence>
<dbReference type="SUPFAM" id="SSF48403">
    <property type="entry name" value="Ankyrin repeat"/>
    <property type="match status" value="1"/>
</dbReference>
<dbReference type="AlphaFoldDB" id="A0A6A3B5E3"/>
<keyword evidence="6 7" id="KW-0472">Membrane</keyword>
<evidence type="ECO:0000313" key="9">
    <source>
        <dbReference type="EMBL" id="KAE8712160.1"/>
    </source>
</evidence>
<dbReference type="EMBL" id="VEPZ02000901">
    <property type="protein sequence ID" value="KAE8712160.1"/>
    <property type="molecule type" value="Genomic_DNA"/>
</dbReference>
<feature type="transmembrane region" description="Helical" evidence="7">
    <location>
        <begin position="267"/>
        <end position="295"/>
    </location>
</feature>
<evidence type="ECO:0000259" key="8">
    <source>
        <dbReference type="Pfam" id="PF13962"/>
    </source>
</evidence>
<evidence type="ECO:0000256" key="1">
    <source>
        <dbReference type="ARBA" id="ARBA00004141"/>
    </source>
</evidence>
<organism evidence="9 10">
    <name type="scientific">Hibiscus syriacus</name>
    <name type="common">Rose of Sharon</name>
    <dbReference type="NCBI Taxonomy" id="106335"/>
    <lineage>
        <taxon>Eukaryota</taxon>
        <taxon>Viridiplantae</taxon>
        <taxon>Streptophyta</taxon>
        <taxon>Embryophyta</taxon>
        <taxon>Tracheophyta</taxon>
        <taxon>Spermatophyta</taxon>
        <taxon>Magnoliopsida</taxon>
        <taxon>eudicotyledons</taxon>
        <taxon>Gunneridae</taxon>
        <taxon>Pentapetalae</taxon>
        <taxon>rosids</taxon>
        <taxon>malvids</taxon>
        <taxon>Malvales</taxon>
        <taxon>Malvaceae</taxon>
        <taxon>Malvoideae</taxon>
        <taxon>Hibiscus</taxon>
    </lineage>
</organism>
<dbReference type="Proteomes" id="UP000436088">
    <property type="component" value="Unassembled WGS sequence"/>
</dbReference>
<name>A0A6A3B5E3_HIBSY</name>
<dbReference type="GO" id="GO:0005886">
    <property type="term" value="C:plasma membrane"/>
    <property type="evidence" value="ECO:0007669"/>
    <property type="project" value="TreeGrafter"/>
</dbReference>
<feature type="transmembrane region" description="Helical" evidence="7">
    <location>
        <begin position="188"/>
        <end position="210"/>
    </location>
</feature>
<dbReference type="Gene3D" id="1.25.40.20">
    <property type="entry name" value="Ankyrin repeat-containing domain"/>
    <property type="match status" value="1"/>
</dbReference>
<evidence type="ECO:0000256" key="5">
    <source>
        <dbReference type="ARBA" id="ARBA00023043"/>
    </source>
</evidence>
<dbReference type="Pfam" id="PF12796">
    <property type="entry name" value="Ank_2"/>
    <property type="match status" value="1"/>
</dbReference>
<dbReference type="SMART" id="SM00248">
    <property type="entry name" value="ANK"/>
    <property type="match status" value="3"/>
</dbReference>
<gene>
    <name evidence="9" type="ORF">F3Y22_tig00110263pilonHSYRG00108</name>
</gene>
<proteinExistence type="predicted"/>
<dbReference type="PANTHER" id="PTHR24186">
    <property type="entry name" value="PROTEIN PHOSPHATASE 1 REGULATORY SUBUNIT"/>
    <property type="match status" value="1"/>
</dbReference>
<sequence length="318" mass="34762">MSSDGRHCTDSSIAHKRDEQGMTITHIAAREGEAAILELLAYKFPEIWDLQDYKGQTAFLLAVERGKLACVKFILGTDLSHDGLINQQDNEGNPALHLATIHGNNQKIFDLLIKDDLGTMSLASNGGLENLERAINKNGRKTRSSYSTTNQQPQTVSDVAAIEAQLIPNRKPEPAAFRKPSLEQLQNIASINLLVTTLIATVSFAASFTMPGGYKSDGADEGMALLSRKSAFRVFVVANALAFCFSTTSMFLHYCKPFVEKVDVHAFYTYLTTMLTSYGITAMVIAFVSCTYAALADTPGIRHVNFLGDCLGFVEMSK</sequence>
<evidence type="ECO:0000256" key="7">
    <source>
        <dbReference type="SAM" id="Phobius"/>
    </source>
</evidence>
<keyword evidence="3" id="KW-0677">Repeat</keyword>
<protein>
    <submittedName>
        <fullName evidence="9">Ankyrin repeat family protein</fullName>
    </submittedName>
</protein>
<evidence type="ECO:0000256" key="2">
    <source>
        <dbReference type="ARBA" id="ARBA00022692"/>
    </source>
</evidence>
<dbReference type="Pfam" id="PF13962">
    <property type="entry name" value="PGG"/>
    <property type="match status" value="1"/>
</dbReference>
<evidence type="ECO:0000313" key="10">
    <source>
        <dbReference type="Proteomes" id="UP000436088"/>
    </source>
</evidence>
<comment type="caution">
    <text evidence="9">The sequence shown here is derived from an EMBL/GenBank/DDBJ whole genome shotgun (WGS) entry which is preliminary data.</text>
</comment>
<keyword evidence="5" id="KW-0040">ANK repeat</keyword>
<dbReference type="InterPro" id="IPR002110">
    <property type="entry name" value="Ankyrin_rpt"/>
</dbReference>
<comment type="subcellular location">
    <subcellularLocation>
        <location evidence="1">Membrane</location>
        <topology evidence="1">Multi-pass membrane protein</topology>
    </subcellularLocation>
</comment>
<evidence type="ECO:0000256" key="6">
    <source>
        <dbReference type="ARBA" id="ARBA00023136"/>
    </source>
</evidence>
<keyword evidence="10" id="KW-1185">Reference proteome</keyword>